<dbReference type="EMBL" id="UINC01021129">
    <property type="protein sequence ID" value="SVA88028.1"/>
    <property type="molecule type" value="Genomic_DNA"/>
</dbReference>
<reference evidence="1" key="1">
    <citation type="submission" date="2018-05" db="EMBL/GenBank/DDBJ databases">
        <authorList>
            <person name="Lanie J.A."/>
            <person name="Ng W.-L."/>
            <person name="Kazmierczak K.M."/>
            <person name="Andrzejewski T.M."/>
            <person name="Davidsen T.M."/>
            <person name="Wayne K.J."/>
            <person name="Tettelin H."/>
            <person name="Glass J.I."/>
            <person name="Rusch D."/>
            <person name="Podicherti R."/>
            <person name="Tsui H.-C.T."/>
            <person name="Winkler M.E."/>
        </authorList>
    </citation>
    <scope>NUCLEOTIDE SEQUENCE</scope>
</reference>
<gene>
    <name evidence="1" type="ORF">METZ01_LOCUS140882</name>
</gene>
<accession>A0A381ZFD3</accession>
<dbReference type="AlphaFoldDB" id="A0A381ZFD3"/>
<sequence length="75" mass="8724">METKEFDQLSNEHFGVKKGAKFKTVKFHHEVHGDLEEGVELILDSIAHYPTRYLFKDENGKVWTLPIHSVEIISE</sequence>
<evidence type="ECO:0008006" key="2">
    <source>
        <dbReference type="Google" id="ProtNLM"/>
    </source>
</evidence>
<evidence type="ECO:0000313" key="1">
    <source>
        <dbReference type="EMBL" id="SVA88028.1"/>
    </source>
</evidence>
<organism evidence="1">
    <name type="scientific">marine metagenome</name>
    <dbReference type="NCBI Taxonomy" id="408172"/>
    <lineage>
        <taxon>unclassified sequences</taxon>
        <taxon>metagenomes</taxon>
        <taxon>ecological metagenomes</taxon>
    </lineage>
</organism>
<name>A0A381ZFD3_9ZZZZ</name>
<proteinExistence type="predicted"/>
<protein>
    <recommendedName>
        <fullName evidence="2">DUF1653 domain-containing protein</fullName>
    </recommendedName>
</protein>